<feature type="domain" description="HTH cro/C1-type" evidence="1">
    <location>
        <begin position="17"/>
        <end position="71"/>
    </location>
</feature>
<accession>A0ABX9R9S6</accession>
<sequence>MASSREEKCVALKRYRLVQRRKMLGFSQERLAEILGVERSTVVRWERAENDPQPWHRVRIAETLRVPLDQLQEILDDVSVATPRGSTMGDNASNSQPAVRTDLLAGLRAFLTRYLPSDNAGSVRASLPEVRRAVARVHTLYQRASYVPASRHIPDVLRAATELTQSGSGIHRATAFKLLAAGYVAASKIACKVGDGETALLTADRAATSALLAGDQSLAAVAAYQASCALLRLPDRLAEAEAVTEASIDHLTRLRPSPHPELISARGALLLLAAIITARRGDVKQAARHLAQAQTVAADLGSDQNRLWTGFGPTNVAIHTVSTAVAAGNAERAIETGARLDTSRLPIALVGRRAQVHLDLAQATAIGNDGSSLAVLHLLEAERVAPEVLGANVQARSLLLDLLSKERRSATPGLRPMAVRAGLLT</sequence>
<evidence type="ECO:0000259" key="1">
    <source>
        <dbReference type="PROSITE" id="PS50943"/>
    </source>
</evidence>
<name>A0ABX9R9S6_9ACTN</name>
<proteinExistence type="predicted"/>
<dbReference type="Gene3D" id="1.10.260.40">
    <property type="entry name" value="lambda repressor-like DNA-binding domains"/>
    <property type="match status" value="1"/>
</dbReference>
<dbReference type="Pfam" id="PF01381">
    <property type="entry name" value="HTH_3"/>
    <property type="match status" value="1"/>
</dbReference>
<dbReference type="PROSITE" id="PS50943">
    <property type="entry name" value="HTH_CROC1"/>
    <property type="match status" value="1"/>
</dbReference>
<dbReference type="InterPro" id="IPR010982">
    <property type="entry name" value="Lambda_DNA-bd_dom_sf"/>
</dbReference>
<evidence type="ECO:0000313" key="2">
    <source>
        <dbReference type="EMBL" id="RKN20125.1"/>
    </source>
</evidence>
<dbReference type="InterPro" id="IPR001387">
    <property type="entry name" value="Cro/C1-type_HTH"/>
</dbReference>
<dbReference type="SMART" id="SM00530">
    <property type="entry name" value="HTH_XRE"/>
    <property type="match status" value="1"/>
</dbReference>
<dbReference type="Proteomes" id="UP000271548">
    <property type="component" value="Unassembled WGS sequence"/>
</dbReference>
<comment type="caution">
    <text evidence="2">The sequence shown here is derived from an EMBL/GenBank/DDBJ whole genome shotgun (WGS) entry which is preliminary data.</text>
</comment>
<keyword evidence="3" id="KW-1185">Reference proteome</keyword>
<dbReference type="SUPFAM" id="SSF47413">
    <property type="entry name" value="lambda repressor-like DNA-binding domains"/>
    <property type="match status" value="1"/>
</dbReference>
<dbReference type="CDD" id="cd00093">
    <property type="entry name" value="HTH_XRE"/>
    <property type="match status" value="1"/>
</dbReference>
<evidence type="ECO:0000313" key="3">
    <source>
        <dbReference type="Proteomes" id="UP000271548"/>
    </source>
</evidence>
<protein>
    <submittedName>
        <fullName evidence="2">XRE family transcriptional regulator</fullName>
    </submittedName>
</protein>
<gene>
    <name evidence="2" type="ORF">D7147_14680</name>
</gene>
<reference evidence="2 3" key="1">
    <citation type="submission" date="2018-09" db="EMBL/GenBank/DDBJ databases">
        <title>Micromonospora sp. nov. MS1-9, isolated from a root of Musa sp.</title>
        <authorList>
            <person name="Kuncharoen N."/>
            <person name="Kudo T."/>
            <person name="Ohkuma M."/>
            <person name="Yuki M."/>
            <person name="Tanasupawat S."/>
        </authorList>
    </citation>
    <scope>NUCLEOTIDE SEQUENCE [LARGE SCALE GENOMIC DNA]</scope>
    <source>
        <strain evidence="2 3">NGC1-4</strain>
    </source>
</reference>
<organism evidence="2 3">
    <name type="scientific">Micromonospora musae</name>
    <dbReference type="NCBI Taxonomy" id="1894970"/>
    <lineage>
        <taxon>Bacteria</taxon>
        <taxon>Bacillati</taxon>
        <taxon>Actinomycetota</taxon>
        <taxon>Actinomycetes</taxon>
        <taxon>Micromonosporales</taxon>
        <taxon>Micromonosporaceae</taxon>
        <taxon>Micromonospora</taxon>
    </lineage>
</organism>
<dbReference type="EMBL" id="RAZS01000004">
    <property type="protein sequence ID" value="RKN20125.1"/>
    <property type="molecule type" value="Genomic_DNA"/>
</dbReference>